<sequence>MKLGPVAFLFAVAAGWAAVRTVMLWPERSAPDRPRQIAWQPALTSVPAPPPAELSPPAMLVLDRQEATAVLAAVVTSSQQPLAAASPARPIQPDVPRQQLAPIYLPQPLPAPKQQHRVSVSAWAILRGTAGPGLASAGQLGGSQTGVRVRYDLGSGLAAAVRVSGPLRSRFGKEAAVALDWRPIRRVPLTFTIERRAGLDRGGRGAFAAGLFGGIDVALPLDARIDGYGQAGLVGLRRRDPYVDGALRVERALLGTGRLRIAAGAGAWGGAQPGAARLDIGPQLVAHVPVGNGGLRVGAEWRARIAGHALPGSGPALSIGADF</sequence>
<accession>A0A0E9MSA3</accession>
<dbReference type="AlphaFoldDB" id="A0A0E9MSA3"/>
<comment type="caution">
    <text evidence="1">The sequence shown here is derived from an EMBL/GenBank/DDBJ whole genome shotgun (WGS) entry which is preliminary data.</text>
</comment>
<dbReference type="RefSeq" id="WP_046348811.1">
    <property type="nucleotide sequence ID" value="NZ_BBWU01000042.1"/>
</dbReference>
<reference evidence="1 2" key="1">
    <citation type="submission" date="2015-04" db="EMBL/GenBank/DDBJ databases">
        <title>Whole genome shotgun sequence of Sphingomonas changbaiensis NBRC 104936.</title>
        <authorList>
            <person name="Katano-Makiyama Y."/>
            <person name="Hosoyama A."/>
            <person name="Hashimoto M."/>
            <person name="Noguchi M."/>
            <person name="Tsuchikane K."/>
            <person name="Ohji S."/>
            <person name="Yamazoe A."/>
            <person name="Ichikawa N."/>
            <person name="Kimura A."/>
            <person name="Fujita N."/>
        </authorList>
    </citation>
    <scope>NUCLEOTIDE SEQUENCE [LARGE SCALE GENOMIC DNA]</scope>
    <source>
        <strain evidence="1 2">NBRC 104936</strain>
    </source>
</reference>
<name>A0A0E9MSA3_9SPHN</name>
<keyword evidence="2" id="KW-1185">Reference proteome</keyword>
<proteinExistence type="predicted"/>
<organism evidence="1 2">
    <name type="scientific">Sphingomonas changbaiensis NBRC 104936</name>
    <dbReference type="NCBI Taxonomy" id="1219043"/>
    <lineage>
        <taxon>Bacteria</taxon>
        <taxon>Pseudomonadati</taxon>
        <taxon>Pseudomonadota</taxon>
        <taxon>Alphaproteobacteria</taxon>
        <taxon>Sphingomonadales</taxon>
        <taxon>Sphingomonadaceae</taxon>
        <taxon>Sphingomonas</taxon>
    </lineage>
</organism>
<gene>
    <name evidence="1" type="ORF">SCH01S_42_00480</name>
</gene>
<protein>
    <submittedName>
        <fullName evidence="1">Uncharacterized protein</fullName>
    </submittedName>
</protein>
<dbReference type="STRING" id="1219043.SCH01S_42_00480"/>
<evidence type="ECO:0000313" key="2">
    <source>
        <dbReference type="Proteomes" id="UP000033202"/>
    </source>
</evidence>
<evidence type="ECO:0000313" key="1">
    <source>
        <dbReference type="EMBL" id="GAO40005.1"/>
    </source>
</evidence>
<dbReference type="Proteomes" id="UP000033202">
    <property type="component" value="Unassembled WGS sequence"/>
</dbReference>
<dbReference type="OrthoDB" id="7427399at2"/>
<dbReference type="EMBL" id="BBWU01000042">
    <property type="protein sequence ID" value="GAO40005.1"/>
    <property type="molecule type" value="Genomic_DNA"/>
</dbReference>